<evidence type="ECO:0000256" key="2">
    <source>
        <dbReference type="ARBA" id="ARBA00004651"/>
    </source>
</evidence>
<dbReference type="GO" id="GO:0071973">
    <property type="term" value="P:bacterial-type flagellum-dependent cell motility"/>
    <property type="evidence" value="ECO:0007669"/>
    <property type="project" value="InterPro"/>
</dbReference>
<keyword evidence="6 10" id="KW-1133">Transmembrane helix</keyword>
<keyword evidence="13" id="KW-0282">Flagellum</keyword>
<keyword evidence="4" id="KW-1003">Cell membrane</keyword>
<feature type="compositionally biased region" description="Basic and acidic residues" evidence="9">
    <location>
        <begin position="275"/>
        <end position="288"/>
    </location>
</feature>
<feature type="domain" description="Flagellar M-ring N-terminal" evidence="11">
    <location>
        <begin position="39"/>
        <end position="211"/>
    </location>
</feature>
<dbReference type="PANTHER" id="PTHR30046">
    <property type="entry name" value="FLAGELLAR M-RING PROTEIN"/>
    <property type="match status" value="1"/>
</dbReference>
<name>A0A2B2G403_BACCE</name>
<accession>A0A2B2G403</accession>
<keyword evidence="5 10" id="KW-0812">Transmembrane</keyword>
<dbReference type="Gene3D" id="3.30.300.30">
    <property type="match status" value="1"/>
</dbReference>
<evidence type="ECO:0000256" key="9">
    <source>
        <dbReference type="SAM" id="MobiDB-lite"/>
    </source>
</evidence>
<comment type="subcellular location">
    <subcellularLocation>
        <location evidence="1">Bacterial flagellum basal body</location>
    </subcellularLocation>
    <subcellularLocation>
        <location evidence="2">Cell membrane</location>
        <topology evidence="2">Multi-pass membrane protein</topology>
    </subcellularLocation>
</comment>
<dbReference type="EMBL" id="NTZF01000006">
    <property type="protein sequence ID" value="PES97152.1"/>
    <property type="molecule type" value="Genomic_DNA"/>
</dbReference>
<dbReference type="GO" id="GO:0005886">
    <property type="term" value="C:plasma membrane"/>
    <property type="evidence" value="ECO:0007669"/>
    <property type="project" value="UniProtKB-SubCell"/>
</dbReference>
<feature type="transmembrane region" description="Helical" evidence="10">
    <location>
        <begin position="17"/>
        <end position="36"/>
    </location>
</feature>
<organism evidence="13 14">
    <name type="scientific">Bacillus cereus</name>
    <dbReference type="NCBI Taxonomy" id="1396"/>
    <lineage>
        <taxon>Bacteria</taxon>
        <taxon>Bacillati</taxon>
        <taxon>Bacillota</taxon>
        <taxon>Bacilli</taxon>
        <taxon>Bacillales</taxon>
        <taxon>Bacillaceae</taxon>
        <taxon>Bacillus</taxon>
        <taxon>Bacillus cereus group</taxon>
    </lineage>
</organism>
<dbReference type="Pfam" id="PF08345">
    <property type="entry name" value="YscJ_FliF_C"/>
    <property type="match status" value="1"/>
</dbReference>
<dbReference type="InterPro" id="IPR000067">
    <property type="entry name" value="FlgMring_FliF"/>
</dbReference>
<gene>
    <name evidence="13" type="ORF">CN491_07590</name>
</gene>
<dbReference type="InterPro" id="IPR045851">
    <property type="entry name" value="AMP-bd_C_sf"/>
</dbReference>
<evidence type="ECO:0000256" key="7">
    <source>
        <dbReference type="ARBA" id="ARBA00023136"/>
    </source>
</evidence>
<dbReference type="PANTHER" id="PTHR30046:SF0">
    <property type="entry name" value="FLAGELLAR M-RING PROTEIN"/>
    <property type="match status" value="1"/>
</dbReference>
<evidence type="ECO:0000259" key="11">
    <source>
        <dbReference type="Pfam" id="PF01514"/>
    </source>
</evidence>
<dbReference type="NCBIfam" id="TIGR00206">
    <property type="entry name" value="fliF"/>
    <property type="match status" value="1"/>
</dbReference>
<protein>
    <submittedName>
        <fullName evidence="13">Flagellar M-ring protein FliF</fullName>
    </submittedName>
</protein>
<evidence type="ECO:0000256" key="8">
    <source>
        <dbReference type="ARBA" id="ARBA00023143"/>
    </source>
</evidence>
<reference evidence="13 14" key="1">
    <citation type="submission" date="2017-09" db="EMBL/GenBank/DDBJ databases">
        <title>Large-scale bioinformatics analysis of Bacillus genomes uncovers conserved roles of natural products in bacterial physiology.</title>
        <authorList>
            <consortium name="Agbiome Team Llc"/>
            <person name="Bleich R.M."/>
            <person name="Grubbs K.J."/>
            <person name="Santa Maria K.C."/>
            <person name="Allen S.E."/>
            <person name="Farag S."/>
            <person name="Shank E.A."/>
            <person name="Bowers A."/>
        </authorList>
    </citation>
    <scope>NUCLEOTIDE SEQUENCE [LARGE SCALE GENOMIC DNA]</scope>
    <source>
        <strain evidence="13 14">AFS002368</strain>
    </source>
</reference>
<comment type="similarity">
    <text evidence="3">Belongs to the FliF family.</text>
</comment>
<feature type="transmembrane region" description="Helical" evidence="10">
    <location>
        <begin position="425"/>
        <end position="446"/>
    </location>
</feature>
<dbReference type="GO" id="GO:0009431">
    <property type="term" value="C:bacterial-type flagellum basal body, MS ring"/>
    <property type="evidence" value="ECO:0007669"/>
    <property type="project" value="InterPro"/>
</dbReference>
<dbReference type="InterPro" id="IPR006182">
    <property type="entry name" value="FliF_N_dom"/>
</dbReference>
<evidence type="ECO:0000256" key="3">
    <source>
        <dbReference type="ARBA" id="ARBA00007971"/>
    </source>
</evidence>
<feature type="compositionally biased region" description="Basic and acidic residues" evidence="9">
    <location>
        <begin position="478"/>
        <end position="499"/>
    </location>
</feature>
<evidence type="ECO:0000259" key="12">
    <source>
        <dbReference type="Pfam" id="PF08345"/>
    </source>
</evidence>
<dbReference type="PRINTS" id="PR01009">
    <property type="entry name" value="FLGMRINGFLIF"/>
</dbReference>
<feature type="domain" description="Flagellar M-ring C-terminal" evidence="12">
    <location>
        <begin position="249"/>
        <end position="407"/>
    </location>
</feature>
<keyword evidence="13" id="KW-0969">Cilium</keyword>
<feature type="region of interest" description="Disordered" evidence="9">
    <location>
        <begin position="275"/>
        <end position="330"/>
    </location>
</feature>
<evidence type="ECO:0000256" key="10">
    <source>
        <dbReference type="SAM" id="Phobius"/>
    </source>
</evidence>
<feature type="region of interest" description="Disordered" evidence="9">
    <location>
        <begin position="469"/>
        <end position="509"/>
    </location>
</feature>
<evidence type="ECO:0000313" key="13">
    <source>
        <dbReference type="EMBL" id="PES97152.1"/>
    </source>
</evidence>
<evidence type="ECO:0000313" key="14">
    <source>
        <dbReference type="Proteomes" id="UP000220900"/>
    </source>
</evidence>
<keyword evidence="8" id="KW-0975">Bacterial flagellum</keyword>
<dbReference type="RefSeq" id="WP_098267331.1">
    <property type="nucleotide sequence ID" value="NZ_JAVIVZ010000001.1"/>
</dbReference>
<evidence type="ECO:0000256" key="4">
    <source>
        <dbReference type="ARBA" id="ARBA00022475"/>
    </source>
</evidence>
<evidence type="ECO:0000256" key="6">
    <source>
        <dbReference type="ARBA" id="ARBA00022989"/>
    </source>
</evidence>
<comment type="caution">
    <text evidence="13">The sequence shown here is derived from an EMBL/GenBank/DDBJ whole genome shotgun (WGS) entry which is preliminary data.</text>
</comment>
<keyword evidence="7 10" id="KW-0472">Membrane</keyword>
<dbReference type="AlphaFoldDB" id="A0A2B2G403"/>
<sequence length="526" mass="58322">MEKIKNVFQSLKTWHKLVIGAALLAIVTGALLYFTLPDKYVVVYQNLNDADKQEITAELSKLGVDYQLAADGSIRVQKNDAPWVRKEMNGMGLPFNSKSGEEILLESSLGSSEQDKKMKQIVGTKKQLEQDIVRNFATVETATVQITLPEKETIFDEEKAKGTAAITVGVKRGQLLTADQVAGIQQMISAAVPGVKAEEVSVIDSKKGIISKGADEANANSSSSYEKEVEMQHQIEGKLKQDIDATLLTMFKPNEYKVNTKVSVNYDEVTRQSEKYGDKGVLRSKQEQEESSTAQEGADPKQSAGITANGEVPNYGTNNNQNGKIVYDNKSGNKTENYEIDKTVETIKKHPELTKTNVVVWVDNDTLAKRRIDMTTFKEAIGTAAGLQADPNGNFTNGQVNVVTVQFDQPKEEKPKEPEKSGMNWWLFGGITGGLLALGGLLWFFLARRKKKKEEEEYEEYLAEEEVAASSESIMEIPEEKIVPEPKVKLEPEEPKEPTLDEQVQDATKEHVEGTAKVIKKWLNGQ</sequence>
<dbReference type="InterPro" id="IPR043427">
    <property type="entry name" value="YscJ/FliF"/>
</dbReference>
<dbReference type="Proteomes" id="UP000220900">
    <property type="component" value="Unassembled WGS sequence"/>
</dbReference>
<evidence type="ECO:0000256" key="5">
    <source>
        <dbReference type="ARBA" id="ARBA00022692"/>
    </source>
</evidence>
<keyword evidence="13" id="KW-0966">Cell projection</keyword>
<evidence type="ECO:0000256" key="1">
    <source>
        <dbReference type="ARBA" id="ARBA00004117"/>
    </source>
</evidence>
<dbReference type="GO" id="GO:0003774">
    <property type="term" value="F:cytoskeletal motor activity"/>
    <property type="evidence" value="ECO:0007669"/>
    <property type="project" value="InterPro"/>
</dbReference>
<dbReference type="InterPro" id="IPR013556">
    <property type="entry name" value="Flag_M-ring_C"/>
</dbReference>
<dbReference type="Pfam" id="PF01514">
    <property type="entry name" value="YscJ_FliF"/>
    <property type="match status" value="1"/>
</dbReference>
<proteinExistence type="inferred from homology"/>